<dbReference type="RefSeq" id="WP_138186627.1">
    <property type="nucleotide sequence ID" value="NZ_LS992241.1"/>
</dbReference>
<feature type="transmembrane region" description="Helical" evidence="7">
    <location>
        <begin position="247"/>
        <end position="271"/>
    </location>
</feature>
<evidence type="ECO:0000256" key="1">
    <source>
        <dbReference type="ARBA" id="ARBA00004651"/>
    </source>
</evidence>
<accession>A0A383REB8</accession>
<evidence type="ECO:0000259" key="8">
    <source>
        <dbReference type="PROSITE" id="PS50893"/>
    </source>
</evidence>
<reference evidence="11" key="1">
    <citation type="submission" date="2018-08" db="EMBL/GenBank/DDBJ databases">
        <authorList>
            <person name="Chevrot R."/>
        </authorList>
    </citation>
    <scope>NUCLEOTIDE SEQUENCE [LARGE SCALE GENOMIC DNA]</scope>
</reference>
<evidence type="ECO:0000256" key="3">
    <source>
        <dbReference type="ARBA" id="ARBA00022741"/>
    </source>
</evidence>
<feature type="transmembrane region" description="Helical" evidence="7">
    <location>
        <begin position="160"/>
        <end position="177"/>
    </location>
</feature>
<dbReference type="GO" id="GO:0016887">
    <property type="term" value="F:ATP hydrolysis activity"/>
    <property type="evidence" value="ECO:0007669"/>
    <property type="project" value="InterPro"/>
</dbReference>
<comment type="subcellular location">
    <subcellularLocation>
        <location evidence="1">Cell membrane</location>
        <topology evidence="1">Multi-pass membrane protein</topology>
    </subcellularLocation>
</comment>
<dbReference type="PANTHER" id="PTHR43394:SF1">
    <property type="entry name" value="ATP-BINDING CASSETTE SUB-FAMILY B MEMBER 10, MITOCHONDRIAL"/>
    <property type="match status" value="1"/>
</dbReference>
<dbReference type="InterPro" id="IPR003593">
    <property type="entry name" value="AAA+_ATPase"/>
</dbReference>
<evidence type="ECO:0000313" key="10">
    <source>
        <dbReference type="EMBL" id="SYX84824.1"/>
    </source>
</evidence>
<dbReference type="AlphaFoldDB" id="A0A383REB8"/>
<protein>
    <submittedName>
        <fullName evidence="10">Putative ATP-binding cassette, subfamily B</fullName>
    </submittedName>
</protein>
<gene>
    <name evidence="10" type="ORF">PBLR_13246</name>
</gene>
<dbReference type="Gene3D" id="1.20.1560.10">
    <property type="entry name" value="ABC transporter type 1, transmembrane domain"/>
    <property type="match status" value="1"/>
</dbReference>
<feature type="domain" description="ABC transmembrane type-1" evidence="9">
    <location>
        <begin position="23"/>
        <end position="307"/>
    </location>
</feature>
<dbReference type="EMBL" id="LS992241">
    <property type="protein sequence ID" value="SYX84824.1"/>
    <property type="molecule type" value="Genomic_DNA"/>
</dbReference>
<evidence type="ECO:0000259" key="9">
    <source>
        <dbReference type="PROSITE" id="PS50929"/>
    </source>
</evidence>
<proteinExistence type="predicted"/>
<dbReference type="PROSITE" id="PS50929">
    <property type="entry name" value="ABC_TM1F"/>
    <property type="match status" value="1"/>
</dbReference>
<feature type="domain" description="ABC transporter" evidence="8">
    <location>
        <begin position="341"/>
        <end position="578"/>
    </location>
</feature>
<dbReference type="SUPFAM" id="SSF52540">
    <property type="entry name" value="P-loop containing nucleoside triphosphate hydrolases"/>
    <property type="match status" value="1"/>
</dbReference>
<dbReference type="GO" id="GO:0005886">
    <property type="term" value="C:plasma membrane"/>
    <property type="evidence" value="ECO:0007669"/>
    <property type="project" value="UniProtKB-SubCell"/>
</dbReference>
<dbReference type="InterPro" id="IPR027417">
    <property type="entry name" value="P-loop_NTPase"/>
</dbReference>
<dbReference type="PROSITE" id="PS50893">
    <property type="entry name" value="ABC_TRANSPORTER_2"/>
    <property type="match status" value="1"/>
</dbReference>
<dbReference type="Pfam" id="PF00664">
    <property type="entry name" value="ABC_membrane"/>
    <property type="match status" value="1"/>
</dbReference>
<dbReference type="GO" id="GO:0005524">
    <property type="term" value="F:ATP binding"/>
    <property type="evidence" value="ECO:0007669"/>
    <property type="project" value="UniProtKB-KW"/>
</dbReference>
<keyword evidence="5 7" id="KW-1133">Transmembrane helix</keyword>
<feature type="transmembrane region" description="Helical" evidence="7">
    <location>
        <begin position="132"/>
        <end position="154"/>
    </location>
</feature>
<evidence type="ECO:0000256" key="6">
    <source>
        <dbReference type="ARBA" id="ARBA00023136"/>
    </source>
</evidence>
<keyword evidence="4 10" id="KW-0067">ATP-binding</keyword>
<dbReference type="InterPro" id="IPR036640">
    <property type="entry name" value="ABC1_TM_sf"/>
</dbReference>
<dbReference type="InterPro" id="IPR039421">
    <property type="entry name" value="Type_1_exporter"/>
</dbReference>
<keyword evidence="2 7" id="KW-0812">Transmembrane</keyword>
<dbReference type="Proteomes" id="UP000304148">
    <property type="component" value="Chromosome"/>
</dbReference>
<evidence type="ECO:0000256" key="7">
    <source>
        <dbReference type="SAM" id="Phobius"/>
    </source>
</evidence>
<dbReference type="SUPFAM" id="SSF90123">
    <property type="entry name" value="ABC transporter transmembrane region"/>
    <property type="match status" value="1"/>
</dbReference>
<feature type="transmembrane region" description="Helical" evidence="7">
    <location>
        <begin position="56"/>
        <end position="79"/>
    </location>
</feature>
<dbReference type="SMART" id="SM00382">
    <property type="entry name" value="AAA"/>
    <property type="match status" value="1"/>
</dbReference>
<sequence>MEHIKIILKLFKLLFKISSFNIILILLLVILLSFIPILITYNNASLINNIVASEKISIIIVDLVLICVLTLTNVIIIRCKEYIQNNVKRKLTEKLEIDILNHIYKLPYIFFEEPSNHDKLDRSLTGLENHCLSVFNTLLDILRSLLILISYMGLIFNHSLLMGTILLILFFPTYIMYSKENKAKYNLFVNQTKDERVASYLNSILKSKNTIKEVRIYTAVNFFLSRWVELYRKTSKKQLLLEKKYHILNIILYIINNSILYTLIGAIAYLATTKEISIGIFVALMQAIVQIDTNTQSLARNFGSITKEVLHAKFIFDFKEEKVIDDSNCKVTKSHLIENEIRLNNLCFSYPNKKQVLSNISFEIKKGEKIAIVGENGAGKTTLIKCILKLYPVEEGMISFDGTSVNNIKDSFYYEKVSAVFQDYVQYQLTVKENIMFDDSDGDRDLRKASLIKTGLHEYVKQLPLGEDTLLGYQFAGGHELSIGQWQKLSLSRAFYKNSELIILDEPTASLDPFAEEMLFKTIDELTKDKTTIFISHRLSSCRYADKIVVLDNGTLSEVGSHSELMRREGLYKKMYTTQENLFSRSEDRLLV</sequence>
<dbReference type="InterPro" id="IPR003439">
    <property type="entry name" value="ABC_transporter-like_ATP-bd"/>
</dbReference>
<evidence type="ECO:0000256" key="5">
    <source>
        <dbReference type="ARBA" id="ARBA00022989"/>
    </source>
</evidence>
<dbReference type="PANTHER" id="PTHR43394">
    <property type="entry name" value="ATP-DEPENDENT PERMEASE MDL1, MITOCHONDRIAL"/>
    <property type="match status" value="1"/>
</dbReference>
<evidence type="ECO:0000313" key="11">
    <source>
        <dbReference type="Proteomes" id="UP000304148"/>
    </source>
</evidence>
<dbReference type="InterPro" id="IPR011527">
    <property type="entry name" value="ABC1_TM_dom"/>
</dbReference>
<dbReference type="GO" id="GO:0015421">
    <property type="term" value="F:ABC-type oligopeptide transporter activity"/>
    <property type="evidence" value="ECO:0007669"/>
    <property type="project" value="TreeGrafter"/>
</dbReference>
<dbReference type="Gene3D" id="3.40.50.300">
    <property type="entry name" value="P-loop containing nucleotide triphosphate hydrolases"/>
    <property type="match status" value="1"/>
</dbReference>
<evidence type="ECO:0000256" key="4">
    <source>
        <dbReference type="ARBA" id="ARBA00022840"/>
    </source>
</evidence>
<evidence type="ECO:0000256" key="2">
    <source>
        <dbReference type="ARBA" id="ARBA00022692"/>
    </source>
</evidence>
<dbReference type="Pfam" id="PF00005">
    <property type="entry name" value="ABC_tran"/>
    <property type="match status" value="1"/>
</dbReference>
<keyword evidence="3" id="KW-0547">Nucleotide-binding</keyword>
<feature type="transmembrane region" description="Helical" evidence="7">
    <location>
        <begin position="20"/>
        <end position="41"/>
    </location>
</feature>
<name>A0A383REB8_PAEAL</name>
<organism evidence="10 11">
    <name type="scientific">Paenibacillus alvei</name>
    <name type="common">Bacillus alvei</name>
    <dbReference type="NCBI Taxonomy" id="44250"/>
    <lineage>
        <taxon>Bacteria</taxon>
        <taxon>Bacillati</taxon>
        <taxon>Bacillota</taxon>
        <taxon>Bacilli</taxon>
        <taxon>Bacillales</taxon>
        <taxon>Paenibacillaceae</taxon>
        <taxon>Paenibacillus</taxon>
    </lineage>
</organism>
<keyword evidence="6 7" id="KW-0472">Membrane</keyword>